<dbReference type="InterPro" id="IPR002516">
    <property type="entry name" value="Glyco_trans_11"/>
</dbReference>
<evidence type="ECO:0000256" key="1">
    <source>
        <dbReference type="ARBA" id="ARBA00022676"/>
    </source>
</evidence>
<gene>
    <name evidence="3" type="ORF">SAMN05421770_106274</name>
</gene>
<dbReference type="PANTHER" id="PTHR11927">
    <property type="entry name" value="GALACTOSIDE 2-L-FUCOSYLTRANSFERASE"/>
    <property type="match status" value="1"/>
</dbReference>
<keyword evidence="4" id="KW-1185">Reference proteome</keyword>
<protein>
    <submittedName>
        <fullName evidence="3">Glycosyl transferase family 11</fullName>
    </submittedName>
</protein>
<name>A0A239LBL4_9BACT</name>
<keyword evidence="1" id="KW-0328">Glycosyltransferase</keyword>
<dbReference type="GO" id="GO:0016020">
    <property type="term" value="C:membrane"/>
    <property type="evidence" value="ECO:0007669"/>
    <property type="project" value="InterPro"/>
</dbReference>
<proteinExistence type="predicted"/>
<reference evidence="3 4" key="1">
    <citation type="submission" date="2017-06" db="EMBL/GenBank/DDBJ databases">
        <authorList>
            <person name="Kim H.J."/>
            <person name="Triplett B.A."/>
        </authorList>
    </citation>
    <scope>NUCLEOTIDE SEQUENCE [LARGE SCALE GENOMIC DNA]</scope>
    <source>
        <strain evidence="3 4">DSM 18704</strain>
    </source>
</reference>
<evidence type="ECO:0000313" key="4">
    <source>
        <dbReference type="Proteomes" id="UP000198356"/>
    </source>
</evidence>
<dbReference type="Gene3D" id="3.40.50.11350">
    <property type="match status" value="1"/>
</dbReference>
<evidence type="ECO:0000313" key="3">
    <source>
        <dbReference type="EMBL" id="SNT27861.1"/>
    </source>
</evidence>
<dbReference type="CDD" id="cd11301">
    <property type="entry name" value="Fut1_Fut2_like"/>
    <property type="match status" value="1"/>
</dbReference>
<dbReference type="EMBL" id="FZOU01000006">
    <property type="protein sequence ID" value="SNT27861.1"/>
    <property type="molecule type" value="Genomic_DNA"/>
</dbReference>
<dbReference type="Proteomes" id="UP000198356">
    <property type="component" value="Unassembled WGS sequence"/>
</dbReference>
<dbReference type="Pfam" id="PF01531">
    <property type="entry name" value="Glyco_transf_11"/>
    <property type="match status" value="1"/>
</dbReference>
<sequence>MRLSVRQISGLGNQLFQYAAARFFAELYRAEAEILIEPQENAFSYGHARPFLLSKFAIALPTRPFRSSDRFLVNENPRLKSVFNPLRAALGVQIVREQAQEQYRFIPQLPLAAGARIAYLSGYWQAGGYVAETLRSELRLRDAVSGKTSQVQQEIAAKPIPVSVHVRRGDYTLDAEGNRALPLDFYHRAMAILQQRLGAVHFFVFSDDMAFARENLPRALPITFVDHNDSFTAHEDLHLMAACRHHILANSSFSWWGAWLNPRQDKIVVAPRNWLRERDSYFPDLMLPGWILLDW</sequence>
<accession>A0A239LBL4</accession>
<evidence type="ECO:0000256" key="2">
    <source>
        <dbReference type="ARBA" id="ARBA00022679"/>
    </source>
</evidence>
<dbReference type="GO" id="GO:0005975">
    <property type="term" value="P:carbohydrate metabolic process"/>
    <property type="evidence" value="ECO:0007669"/>
    <property type="project" value="InterPro"/>
</dbReference>
<organism evidence="3 4">
    <name type="scientific">Granulicella rosea</name>
    <dbReference type="NCBI Taxonomy" id="474952"/>
    <lineage>
        <taxon>Bacteria</taxon>
        <taxon>Pseudomonadati</taxon>
        <taxon>Acidobacteriota</taxon>
        <taxon>Terriglobia</taxon>
        <taxon>Terriglobales</taxon>
        <taxon>Acidobacteriaceae</taxon>
        <taxon>Granulicella</taxon>
    </lineage>
</organism>
<keyword evidence="2 3" id="KW-0808">Transferase</keyword>
<dbReference type="RefSeq" id="WP_176441820.1">
    <property type="nucleotide sequence ID" value="NZ_FZOU01000006.1"/>
</dbReference>
<dbReference type="AlphaFoldDB" id="A0A239LBL4"/>
<dbReference type="PANTHER" id="PTHR11927:SF9">
    <property type="entry name" value="L-FUCOSYLTRANSFERASE"/>
    <property type="match status" value="1"/>
</dbReference>
<dbReference type="GO" id="GO:0008107">
    <property type="term" value="F:galactoside 2-alpha-L-fucosyltransferase activity"/>
    <property type="evidence" value="ECO:0007669"/>
    <property type="project" value="InterPro"/>
</dbReference>